<sequence>MKTIIIGAGAMGCLFAARLSLSGNQVNLIDIDPEVLLAIRSHGIRLNMENSEKEQVYVPVHSADQLSEHFDLVLVLTKGGATEGAIKAARHLIAADTRVLTLQNGLGNADVLAKFIDPATILHGVTTLAADLEAPGVIQCKGQGDLHWWSYDGQYDPFMAKLHDTFLVAGLSSVLNPDVAEYIWEKAAFNAALNGLCTLLDKKVGEVGNQERGQRLIENIVVECGKVARHSGAMFDQKKVLKNIEHAIRYQAQHIPSMLQDRRAGHASEVILLHESIVRLSKQHDLRTPVLETLCDLLILGEPDSYRVE</sequence>
<evidence type="ECO:0000256" key="6">
    <source>
        <dbReference type="ARBA" id="ARBA00022857"/>
    </source>
</evidence>
<name>A0ABV6G0R6_9GAMM</name>
<evidence type="ECO:0000256" key="3">
    <source>
        <dbReference type="ARBA" id="ARBA00013014"/>
    </source>
</evidence>
<evidence type="ECO:0000256" key="10">
    <source>
        <dbReference type="RuleBase" id="RU362068"/>
    </source>
</evidence>
<dbReference type="EC" id="1.1.1.169" evidence="3 10"/>
<keyword evidence="7 10" id="KW-0560">Oxidoreductase</keyword>
<evidence type="ECO:0000313" key="14">
    <source>
        <dbReference type="Proteomes" id="UP001589814"/>
    </source>
</evidence>
<dbReference type="Pfam" id="PF08546">
    <property type="entry name" value="ApbA_C"/>
    <property type="match status" value="1"/>
</dbReference>
<dbReference type="InterPro" id="IPR008927">
    <property type="entry name" value="6-PGluconate_DH-like_C_sf"/>
</dbReference>
<reference evidence="13 14" key="1">
    <citation type="submission" date="2024-09" db="EMBL/GenBank/DDBJ databases">
        <authorList>
            <person name="Sun Q."/>
            <person name="Mori K."/>
        </authorList>
    </citation>
    <scope>NUCLEOTIDE SEQUENCE [LARGE SCALE GENOMIC DNA]</scope>
    <source>
        <strain evidence="13 14">CCM 7415</strain>
    </source>
</reference>
<comment type="similarity">
    <text evidence="2 10">Belongs to the ketopantoate reductase family.</text>
</comment>
<evidence type="ECO:0000256" key="1">
    <source>
        <dbReference type="ARBA" id="ARBA00004994"/>
    </source>
</evidence>
<dbReference type="Gene3D" id="1.10.1040.10">
    <property type="entry name" value="N-(1-d-carboxylethyl)-l-norvaline Dehydrogenase, domain 2"/>
    <property type="match status" value="1"/>
</dbReference>
<dbReference type="NCBIfam" id="TIGR00745">
    <property type="entry name" value="apbA_panE"/>
    <property type="match status" value="1"/>
</dbReference>
<feature type="domain" description="Ketopantoate reductase C-terminal" evidence="12">
    <location>
        <begin position="178"/>
        <end position="298"/>
    </location>
</feature>
<evidence type="ECO:0000256" key="8">
    <source>
        <dbReference type="ARBA" id="ARBA00032024"/>
    </source>
</evidence>
<dbReference type="Pfam" id="PF02558">
    <property type="entry name" value="ApbA"/>
    <property type="match status" value="1"/>
</dbReference>
<dbReference type="SUPFAM" id="SSF48179">
    <property type="entry name" value="6-phosphogluconate dehydrogenase C-terminal domain-like"/>
    <property type="match status" value="1"/>
</dbReference>
<evidence type="ECO:0000259" key="11">
    <source>
        <dbReference type="Pfam" id="PF02558"/>
    </source>
</evidence>
<keyword evidence="6 10" id="KW-0521">NADP</keyword>
<dbReference type="InterPro" id="IPR013328">
    <property type="entry name" value="6PGD_dom2"/>
</dbReference>
<feature type="domain" description="Ketopantoate reductase N-terminal" evidence="11">
    <location>
        <begin position="4"/>
        <end position="148"/>
    </location>
</feature>
<evidence type="ECO:0000256" key="7">
    <source>
        <dbReference type="ARBA" id="ARBA00023002"/>
    </source>
</evidence>
<evidence type="ECO:0000256" key="2">
    <source>
        <dbReference type="ARBA" id="ARBA00007870"/>
    </source>
</evidence>
<evidence type="ECO:0000259" key="12">
    <source>
        <dbReference type="Pfam" id="PF08546"/>
    </source>
</evidence>
<dbReference type="Proteomes" id="UP001589814">
    <property type="component" value="Unassembled WGS sequence"/>
</dbReference>
<dbReference type="InterPro" id="IPR036291">
    <property type="entry name" value="NAD(P)-bd_dom_sf"/>
</dbReference>
<organism evidence="13 14">
    <name type="scientific">Kushneria aurantia</name>
    <dbReference type="NCBI Taxonomy" id="504092"/>
    <lineage>
        <taxon>Bacteria</taxon>
        <taxon>Pseudomonadati</taxon>
        <taxon>Pseudomonadota</taxon>
        <taxon>Gammaproteobacteria</taxon>
        <taxon>Oceanospirillales</taxon>
        <taxon>Halomonadaceae</taxon>
        <taxon>Kushneria</taxon>
    </lineage>
</organism>
<dbReference type="Gene3D" id="3.40.50.720">
    <property type="entry name" value="NAD(P)-binding Rossmann-like Domain"/>
    <property type="match status" value="1"/>
</dbReference>
<evidence type="ECO:0000256" key="5">
    <source>
        <dbReference type="ARBA" id="ARBA00022655"/>
    </source>
</evidence>
<proteinExistence type="inferred from homology"/>
<dbReference type="SUPFAM" id="SSF51735">
    <property type="entry name" value="NAD(P)-binding Rossmann-fold domains"/>
    <property type="match status" value="1"/>
</dbReference>
<evidence type="ECO:0000256" key="4">
    <source>
        <dbReference type="ARBA" id="ARBA00019465"/>
    </source>
</evidence>
<protein>
    <recommendedName>
        <fullName evidence="4 10">2-dehydropantoate 2-reductase</fullName>
        <ecNumber evidence="3 10">1.1.1.169</ecNumber>
    </recommendedName>
    <alternativeName>
        <fullName evidence="8 10">Ketopantoate reductase</fullName>
    </alternativeName>
</protein>
<comment type="function">
    <text evidence="10">Catalyzes the NADPH-dependent reduction of ketopantoate into pantoic acid.</text>
</comment>
<keyword evidence="14" id="KW-1185">Reference proteome</keyword>
<evidence type="ECO:0000256" key="9">
    <source>
        <dbReference type="ARBA" id="ARBA00048793"/>
    </source>
</evidence>
<accession>A0ABV6G0R6</accession>
<comment type="pathway">
    <text evidence="1 10">Cofactor biosynthesis; (R)-pantothenate biosynthesis; (R)-pantoate from 3-methyl-2-oxobutanoate: step 2/2.</text>
</comment>
<comment type="caution">
    <text evidence="13">The sequence shown here is derived from an EMBL/GenBank/DDBJ whole genome shotgun (WGS) entry which is preliminary data.</text>
</comment>
<comment type="catalytic activity">
    <reaction evidence="9 10">
        <text>(R)-pantoate + NADP(+) = 2-dehydropantoate + NADPH + H(+)</text>
        <dbReference type="Rhea" id="RHEA:16233"/>
        <dbReference type="ChEBI" id="CHEBI:11561"/>
        <dbReference type="ChEBI" id="CHEBI:15378"/>
        <dbReference type="ChEBI" id="CHEBI:15980"/>
        <dbReference type="ChEBI" id="CHEBI:57783"/>
        <dbReference type="ChEBI" id="CHEBI:58349"/>
        <dbReference type="EC" id="1.1.1.169"/>
    </reaction>
</comment>
<dbReference type="RefSeq" id="WP_169433448.1">
    <property type="nucleotide sequence ID" value="NZ_JBHLVX010000013.1"/>
</dbReference>
<dbReference type="PANTHER" id="PTHR21708:SF26">
    <property type="entry name" value="2-DEHYDROPANTOATE 2-REDUCTASE"/>
    <property type="match status" value="1"/>
</dbReference>
<keyword evidence="5 10" id="KW-0566">Pantothenate biosynthesis</keyword>
<evidence type="ECO:0000313" key="13">
    <source>
        <dbReference type="EMBL" id="MFC0267226.1"/>
    </source>
</evidence>
<gene>
    <name evidence="13" type="ORF">ACFFHW_04280</name>
</gene>
<dbReference type="PANTHER" id="PTHR21708">
    <property type="entry name" value="PROBABLE 2-DEHYDROPANTOATE 2-REDUCTASE"/>
    <property type="match status" value="1"/>
</dbReference>
<dbReference type="InterPro" id="IPR051402">
    <property type="entry name" value="KPR-Related"/>
</dbReference>
<dbReference type="InterPro" id="IPR013332">
    <property type="entry name" value="KPR_N"/>
</dbReference>
<dbReference type="InterPro" id="IPR003710">
    <property type="entry name" value="ApbA"/>
</dbReference>
<dbReference type="InterPro" id="IPR013752">
    <property type="entry name" value="KPA_reductase"/>
</dbReference>
<dbReference type="EMBL" id="JBHLVX010000013">
    <property type="protein sequence ID" value="MFC0267226.1"/>
    <property type="molecule type" value="Genomic_DNA"/>
</dbReference>